<proteinExistence type="predicted"/>
<reference evidence="1" key="1">
    <citation type="submission" date="2018-02" db="EMBL/GenBank/DDBJ databases">
        <title>Rhizophora mucronata_Transcriptome.</title>
        <authorList>
            <person name="Meera S.P."/>
            <person name="Sreeshan A."/>
            <person name="Augustine A."/>
        </authorList>
    </citation>
    <scope>NUCLEOTIDE SEQUENCE</scope>
    <source>
        <tissue evidence="1">Leaf</tissue>
    </source>
</reference>
<dbReference type="AlphaFoldDB" id="A0A2P2QGG6"/>
<name>A0A2P2QGG6_RHIMU</name>
<accession>A0A2P2QGG6</accession>
<organism evidence="1">
    <name type="scientific">Rhizophora mucronata</name>
    <name type="common">Asiatic mangrove</name>
    <dbReference type="NCBI Taxonomy" id="61149"/>
    <lineage>
        <taxon>Eukaryota</taxon>
        <taxon>Viridiplantae</taxon>
        <taxon>Streptophyta</taxon>
        <taxon>Embryophyta</taxon>
        <taxon>Tracheophyta</taxon>
        <taxon>Spermatophyta</taxon>
        <taxon>Magnoliopsida</taxon>
        <taxon>eudicotyledons</taxon>
        <taxon>Gunneridae</taxon>
        <taxon>Pentapetalae</taxon>
        <taxon>rosids</taxon>
        <taxon>fabids</taxon>
        <taxon>Malpighiales</taxon>
        <taxon>Rhizophoraceae</taxon>
        <taxon>Rhizophora</taxon>
    </lineage>
</organism>
<evidence type="ECO:0000313" key="1">
    <source>
        <dbReference type="EMBL" id="MBX66099.1"/>
    </source>
</evidence>
<sequence>MFLLLCHSHGAKNLSLKIFHFVPIFTISLIHRRGNIWVDS</sequence>
<dbReference type="EMBL" id="GGEC01085615">
    <property type="protein sequence ID" value="MBX66099.1"/>
    <property type="molecule type" value="Transcribed_RNA"/>
</dbReference>
<protein>
    <submittedName>
        <fullName evidence="1">Uncharacterized protein</fullName>
    </submittedName>
</protein>